<dbReference type="GO" id="GO:0045467">
    <property type="term" value="P:R7 cell development"/>
    <property type="evidence" value="ECO:0007669"/>
    <property type="project" value="UniProtKB-ARBA"/>
</dbReference>
<dbReference type="PANTHER" id="PTHR23110">
    <property type="entry name" value="BTB DOMAIN TRANSCRIPTION FACTOR"/>
    <property type="match status" value="1"/>
</dbReference>
<feature type="compositionally biased region" description="Basic and acidic residues" evidence="9">
    <location>
        <begin position="955"/>
        <end position="966"/>
    </location>
</feature>
<dbReference type="Gene3D" id="3.30.710.10">
    <property type="entry name" value="Potassium Channel Kv1.1, Chain A"/>
    <property type="match status" value="1"/>
</dbReference>
<feature type="region of interest" description="Disordered" evidence="9">
    <location>
        <begin position="1080"/>
        <end position="1102"/>
    </location>
</feature>
<evidence type="ECO:0000256" key="2">
    <source>
        <dbReference type="ARBA" id="ARBA00022473"/>
    </source>
</evidence>
<dbReference type="GO" id="GO:0016199">
    <property type="term" value="P:axon midline choice point recognition"/>
    <property type="evidence" value="ECO:0007669"/>
    <property type="project" value="UniProtKB-ARBA"/>
</dbReference>
<evidence type="ECO:0000256" key="6">
    <source>
        <dbReference type="ARBA" id="ARBA00023163"/>
    </source>
</evidence>
<dbReference type="InterPro" id="IPR000210">
    <property type="entry name" value="BTB/POZ_dom"/>
</dbReference>
<feature type="compositionally biased region" description="Basic and acidic residues" evidence="9">
    <location>
        <begin position="1384"/>
        <end position="1398"/>
    </location>
</feature>
<accession>A0A6L2PU10</accession>
<evidence type="ECO:0000256" key="1">
    <source>
        <dbReference type="ARBA" id="ARBA00004123"/>
    </source>
</evidence>
<keyword evidence="4" id="KW-0524">Neurogenesis</keyword>
<evidence type="ECO:0000256" key="7">
    <source>
        <dbReference type="ARBA" id="ARBA00023242"/>
    </source>
</evidence>
<evidence type="ECO:0000256" key="9">
    <source>
        <dbReference type="SAM" id="MobiDB-lite"/>
    </source>
</evidence>
<dbReference type="GO" id="GO:0035167">
    <property type="term" value="P:larval lymph gland hemopoiesis"/>
    <property type="evidence" value="ECO:0007669"/>
    <property type="project" value="UniProtKB-ARBA"/>
</dbReference>
<name>A0A6L2PU10_COPFO</name>
<evidence type="ECO:0000256" key="4">
    <source>
        <dbReference type="ARBA" id="ARBA00022902"/>
    </source>
</evidence>
<dbReference type="PANTHER" id="PTHR23110:SF111">
    <property type="entry name" value="LONGITUDINALS LACKING PROTEIN, ISOFORMS F_I_K_T"/>
    <property type="match status" value="1"/>
</dbReference>
<feature type="region of interest" description="Disordered" evidence="9">
    <location>
        <begin position="748"/>
        <end position="776"/>
    </location>
</feature>
<proteinExistence type="predicted"/>
<dbReference type="CDD" id="cd18315">
    <property type="entry name" value="BTB_POZ_BAB-like"/>
    <property type="match status" value="1"/>
</dbReference>
<feature type="compositionally biased region" description="Polar residues" evidence="9">
    <location>
        <begin position="921"/>
        <end position="951"/>
    </location>
</feature>
<feature type="compositionally biased region" description="Basic and acidic residues" evidence="9">
    <location>
        <begin position="761"/>
        <end position="773"/>
    </location>
</feature>
<evidence type="ECO:0000256" key="5">
    <source>
        <dbReference type="ARBA" id="ARBA00023015"/>
    </source>
</evidence>
<sequence length="1565" mass="166061">MGGTRFMVQWEEHPSHLATRLGQLLEHQTLVDVTLMCNTHTLRVHRAVLAACSPYFETILQRQLGMYPLIVLKDMQFSVLKSLIEFMYCGETSVTEDNLSALLQAAKFFQVKGLSAMTKEALGLTSQTPKTTTVNGDSARKAFVGRSKRVGMQQTFVASGLKTLSSTTHAASSHAHGLGGDMHTTATGKTVFQTTPKSVPVRQETHHHQQQQQQTDTAQLLLSLSGSEFPKQTFHTVSKNVRFHHGVSSGGAVTVEPSRSCPLDSSVVKNKETAVRSEVIDRVPVVTQNAGVKPASVTLPTHAAGKGIEQPAAPEKVVETAKDDVTPQMIFVEDGPCKRGRPLKRQMNLVFQEKVLTDAEMALQKEAEASRKALEMLRQEMSTGDETPGTECAQQKVVPVKQPLSKGQTSQAVNNILTAAPRILPKEPVTSTKLGTAKTNTVTQVTSVNTPETSNQSIIYQVAGNAIPAIDSGSNETNIVYQLQEGVIAGQDSSGATNVVYQVADNAVVTGQDPSSQNIIYQVADGAVASAEGSNNTNIIYQVADNSNAGSGSAMSQYMEVLKEAGLPSDVPILLESSDGSYVTVNEEVLMNIMNGGMIQVGDGSIVGGEGVQFIVQEVQEVTEGQLETPVASTEQLDSTEMNVTDSVLAGEQQRMNEASDSMVESKPVVMETDTNIGKSSTHKPLKEQVTEFCGKAEATGLPSLGRNKAMNMELATSQSENKAAVACSRKPVQYDVKQLVMEGSGATTESTPMVVDDGEVVPRTDPPTHSDEIITGDSYGEEAMEGFAVMETKGNMQRKRVHYSGSGTADYTFHEQTCSSEVDKSFPASECGMVSEIPANGGMSVEQALQAMMGEGSDTEMEVSANTDADGTNKVRPVVSQHDNKAHGTQNEGFVDEETEDLRLVLSPEDDSVKPEEESQSAGERSSFTLALSSPDSSGTEKAFLQTENVAESAEERQQFEKQSLESENDTQTQINQDTTAEIKYPSESTLTLEPSTTDSVGANTLPSEAVNVGTSDSSNPVEINGSETDEPVVPAVTDRTGIVTTEIDNSGPLHSNTDVFSETGSPAASPGVVVDHTAEGRSESSNILADKPDAASETTEVHSCELNSAYPDVTANEAAGNVHSKDLLSETDHLSDIAFSSSVCSITSTEVALTRTEAAVCSPKSNIDSDCNNTENSGNVASRDGSVVSESLPVISVTDSDTGIKDEIVGKADSVNEVGGSGMSAGPSEADVFQTETNALNQLICSNRSTTMTGADVAETETDPHNQLICSSRNTALTRTDGSQTHTDSVNQLVGSSRSTALTGADVLETEFKNDVDTELPAAEMLESFVASTIQQGVTGSVLADDKEAQGIEVSKEAIDKGLNSDKGTEGNETVAVLHCEPGQENKSEEEGKVESESSSVVDTMLVENQEDREMASQVLSTGEGALQTSVETGEGAVSSPSKDIPYAVGLLPLRTALEKLQAMPEYHPRKTRSASSGKEPGGEVPAGRLKRKASSSADSTVAMSVKEFDGNTILDTSIAEDSSKAILKSPSPEESMETVAVDNKMEPLPSMMDLVSETSDTV</sequence>
<keyword evidence="12" id="KW-1185">Reference proteome</keyword>
<comment type="subcellular location">
    <subcellularLocation>
        <location evidence="1">Nucleus</location>
    </subcellularLocation>
</comment>
<feature type="region of interest" description="Disordered" evidence="9">
    <location>
        <begin position="1384"/>
        <end position="1403"/>
    </location>
</feature>
<comment type="function">
    <text evidence="8">Putative transcription factor required for axon growth and guidance in the central and peripheral nervous systems. Repels CNS axons away from the midline by promoting the expression of the midline repellent sli and its receptor robo.</text>
</comment>
<feature type="region of interest" description="Disordered" evidence="9">
    <location>
        <begin position="1465"/>
        <end position="1503"/>
    </location>
</feature>
<feature type="compositionally biased region" description="Polar residues" evidence="9">
    <location>
        <begin position="1165"/>
        <end position="1182"/>
    </location>
</feature>
<dbReference type="GO" id="GO:0006357">
    <property type="term" value="P:regulation of transcription by RNA polymerase II"/>
    <property type="evidence" value="ECO:0007669"/>
    <property type="project" value="TreeGrafter"/>
</dbReference>
<dbReference type="GO" id="GO:0045476">
    <property type="term" value="P:nurse cell apoptotic process"/>
    <property type="evidence" value="ECO:0007669"/>
    <property type="project" value="UniProtKB-ARBA"/>
</dbReference>
<evidence type="ECO:0000256" key="3">
    <source>
        <dbReference type="ARBA" id="ARBA00022782"/>
    </source>
</evidence>
<dbReference type="SMART" id="SM00225">
    <property type="entry name" value="BTB"/>
    <property type="match status" value="1"/>
</dbReference>
<dbReference type="GO" id="GO:0005634">
    <property type="term" value="C:nucleus"/>
    <property type="evidence" value="ECO:0007669"/>
    <property type="project" value="UniProtKB-SubCell"/>
</dbReference>
<dbReference type="GO" id="GO:0007464">
    <property type="term" value="P:R3/R4 cell fate commitment"/>
    <property type="evidence" value="ECO:0007669"/>
    <property type="project" value="UniProtKB-ARBA"/>
</dbReference>
<dbReference type="OrthoDB" id="6678352at2759"/>
<evidence type="ECO:0000313" key="12">
    <source>
        <dbReference type="Proteomes" id="UP000502823"/>
    </source>
</evidence>
<feature type="compositionally biased region" description="Low complexity" evidence="9">
    <location>
        <begin position="971"/>
        <end position="1001"/>
    </location>
</feature>
<evidence type="ECO:0000313" key="11">
    <source>
        <dbReference type="EMBL" id="GFG35100.1"/>
    </source>
</evidence>
<dbReference type="InterPro" id="IPR051095">
    <property type="entry name" value="Dros_DevTransReg"/>
</dbReference>
<reference evidence="12" key="1">
    <citation type="submission" date="2020-01" db="EMBL/GenBank/DDBJ databases">
        <title>Draft genome sequence of the Termite Coptotermes fromosanus.</title>
        <authorList>
            <person name="Itakura S."/>
            <person name="Yosikawa Y."/>
            <person name="Umezawa K."/>
        </authorList>
    </citation>
    <scope>NUCLEOTIDE SEQUENCE [LARGE SCALE GENOMIC DNA]</scope>
</reference>
<feature type="compositionally biased region" description="Polar residues" evidence="9">
    <location>
        <begin position="1002"/>
        <end position="1023"/>
    </location>
</feature>
<keyword evidence="7" id="KW-0539">Nucleus</keyword>
<dbReference type="SUPFAM" id="SSF54695">
    <property type="entry name" value="POZ domain"/>
    <property type="match status" value="1"/>
</dbReference>
<dbReference type="GO" id="GO:0048813">
    <property type="term" value="P:dendrite morphogenesis"/>
    <property type="evidence" value="ECO:0007669"/>
    <property type="project" value="UniProtKB-ARBA"/>
</dbReference>
<feature type="compositionally biased region" description="Basic and acidic residues" evidence="9">
    <location>
        <begin position="1092"/>
        <end position="1102"/>
    </location>
</feature>
<feature type="domain" description="BTB" evidence="10">
    <location>
        <begin position="31"/>
        <end position="96"/>
    </location>
</feature>
<dbReference type="InParanoid" id="A0A6L2PU10"/>
<dbReference type="GO" id="GO:0008406">
    <property type="term" value="P:gonad development"/>
    <property type="evidence" value="ECO:0007669"/>
    <property type="project" value="UniProtKB-ARBA"/>
</dbReference>
<dbReference type="PROSITE" id="PS50097">
    <property type="entry name" value="BTB"/>
    <property type="match status" value="1"/>
</dbReference>
<feature type="region of interest" description="Disordered" evidence="9">
    <location>
        <begin position="1165"/>
        <end position="1189"/>
    </location>
</feature>
<keyword evidence="2" id="KW-0217">Developmental protein</keyword>
<comment type="caution">
    <text evidence="11">The sequence shown here is derived from an EMBL/GenBank/DDBJ whole genome shotgun (WGS) entry which is preliminary data.</text>
</comment>
<keyword evidence="3" id="KW-0221">Differentiation</keyword>
<dbReference type="GO" id="GO:0007526">
    <property type="term" value="P:larval somatic muscle development"/>
    <property type="evidence" value="ECO:0007669"/>
    <property type="project" value="UniProtKB-ARBA"/>
</dbReference>
<dbReference type="EMBL" id="BLKM01000525">
    <property type="protein sequence ID" value="GFG35100.1"/>
    <property type="molecule type" value="Genomic_DNA"/>
</dbReference>
<evidence type="ECO:0000256" key="8">
    <source>
        <dbReference type="ARBA" id="ARBA00037382"/>
    </source>
</evidence>
<organism evidence="11 12">
    <name type="scientific">Coptotermes formosanus</name>
    <name type="common">Formosan subterranean termite</name>
    <dbReference type="NCBI Taxonomy" id="36987"/>
    <lineage>
        <taxon>Eukaryota</taxon>
        <taxon>Metazoa</taxon>
        <taxon>Ecdysozoa</taxon>
        <taxon>Arthropoda</taxon>
        <taxon>Hexapoda</taxon>
        <taxon>Insecta</taxon>
        <taxon>Pterygota</taxon>
        <taxon>Neoptera</taxon>
        <taxon>Polyneoptera</taxon>
        <taxon>Dictyoptera</taxon>
        <taxon>Blattodea</taxon>
        <taxon>Blattoidea</taxon>
        <taxon>Termitoidae</taxon>
        <taxon>Rhinotermitidae</taxon>
        <taxon>Coptotermes</taxon>
    </lineage>
</organism>
<keyword evidence="5" id="KW-0805">Transcription regulation</keyword>
<protein>
    <recommendedName>
        <fullName evidence="10">BTB domain-containing protein</fullName>
    </recommendedName>
</protein>
<evidence type="ECO:0000259" key="10">
    <source>
        <dbReference type="PROSITE" id="PS50097"/>
    </source>
</evidence>
<feature type="region of interest" description="Disordered" evidence="9">
    <location>
        <begin position="869"/>
        <end position="1034"/>
    </location>
</feature>
<dbReference type="Pfam" id="PF00651">
    <property type="entry name" value="BTB"/>
    <property type="match status" value="1"/>
</dbReference>
<keyword evidence="6" id="KW-0804">Transcription</keyword>
<dbReference type="Proteomes" id="UP000502823">
    <property type="component" value="Unassembled WGS sequence"/>
</dbReference>
<dbReference type="InterPro" id="IPR011333">
    <property type="entry name" value="SKP1/BTB/POZ_sf"/>
</dbReference>
<gene>
    <name evidence="11" type="ORF">Cfor_04948</name>
</gene>